<evidence type="ECO:0000313" key="1">
    <source>
        <dbReference type="EMBL" id="QKJ88874.1"/>
    </source>
</evidence>
<organism evidence="1 2">
    <name type="scientific">Paramixta manurensis</name>
    <dbReference type="NCBI Taxonomy" id="2740817"/>
    <lineage>
        <taxon>Bacteria</taxon>
        <taxon>Pseudomonadati</taxon>
        <taxon>Pseudomonadota</taxon>
        <taxon>Gammaproteobacteria</taxon>
        <taxon>Enterobacterales</taxon>
        <taxon>Erwiniaceae</taxon>
        <taxon>Paramixta</taxon>
    </lineage>
</organism>
<dbReference type="AlphaFoldDB" id="A0A6M8UGV3"/>
<protein>
    <submittedName>
        <fullName evidence="1">Uncharacterized protein</fullName>
    </submittedName>
</protein>
<evidence type="ECO:0000313" key="2">
    <source>
        <dbReference type="Proteomes" id="UP000505325"/>
    </source>
</evidence>
<accession>A0A6M8UGV3</accession>
<keyword evidence="2" id="KW-1185">Reference proteome</keyword>
<sequence>MKSFKRITLLCIVGFISFMLIDCSMQRVAEKRSGFQKSNLWAYYFYTDADIRNAPRVTDDVYFLFQAQDGGKPQISSIVYSGHPDPALLRKYLQTLGYRPVSIVDGEERWEKPGVVTPAFYLGRDETNNHLVLSKTGYR</sequence>
<dbReference type="Proteomes" id="UP000505325">
    <property type="component" value="Chromosome"/>
</dbReference>
<name>A0A6M8UGV3_9GAMM</name>
<dbReference type="EMBL" id="CP054212">
    <property type="protein sequence ID" value="QKJ88874.1"/>
    <property type="molecule type" value="Genomic_DNA"/>
</dbReference>
<gene>
    <name evidence="1" type="ORF">PMPD1_3965</name>
</gene>
<dbReference type="KEGG" id="pmak:PMPD1_3965"/>
<reference evidence="1 2" key="1">
    <citation type="submission" date="2020-06" db="EMBL/GenBank/DDBJ databases">
        <title>Genome sequence of Paramixta manurensis strain PD-1.</title>
        <authorList>
            <person name="Lee C.W."/>
            <person name="Kim J."/>
        </authorList>
    </citation>
    <scope>NUCLEOTIDE SEQUENCE [LARGE SCALE GENOMIC DNA]</scope>
    <source>
        <strain evidence="1 2">PD-1</strain>
    </source>
</reference>
<proteinExistence type="predicted"/>